<comment type="caution">
    <text evidence="2">The sequence shown here is derived from an EMBL/GenBank/DDBJ whole genome shotgun (WGS) entry which is preliminary data.</text>
</comment>
<gene>
    <name evidence="2" type="ORF">TIFTF001_051946</name>
</gene>
<protein>
    <submittedName>
        <fullName evidence="2">Uncharacterized protein</fullName>
    </submittedName>
</protein>
<accession>A0AA88ED03</accession>
<dbReference type="AlphaFoldDB" id="A0AA88ED03"/>
<evidence type="ECO:0000256" key="1">
    <source>
        <dbReference type="SAM" id="Coils"/>
    </source>
</evidence>
<proteinExistence type="predicted"/>
<organism evidence="2 3">
    <name type="scientific">Ficus carica</name>
    <name type="common">Common fig</name>
    <dbReference type="NCBI Taxonomy" id="3494"/>
    <lineage>
        <taxon>Eukaryota</taxon>
        <taxon>Viridiplantae</taxon>
        <taxon>Streptophyta</taxon>
        <taxon>Embryophyta</taxon>
        <taxon>Tracheophyta</taxon>
        <taxon>Spermatophyta</taxon>
        <taxon>Magnoliopsida</taxon>
        <taxon>eudicotyledons</taxon>
        <taxon>Gunneridae</taxon>
        <taxon>Pentapetalae</taxon>
        <taxon>rosids</taxon>
        <taxon>fabids</taxon>
        <taxon>Rosales</taxon>
        <taxon>Moraceae</taxon>
        <taxon>Ficeae</taxon>
        <taxon>Ficus</taxon>
    </lineage>
</organism>
<keyword evidence="3" id="KW-1185">Reference proteome</keyword>
<name>A0AA88ED03_FICCA</name>
<keyword evidence="1" id="KW-0175">Coiled coil</keyword>
<dbReference type="EMBL" id="BTGU01010277">
    <property type="protein sequence ID" value="GMN72158.1"/>
    <property type="molecule type" value="Genomic_DNA"/>
</dbReference>
<evidence type="ECO:0000313" key="3">
    <source>
        <dbReference type="Proteomes" id="UP001187192"/>
    </source>
</evidence>
<feature type="coiled-coil region" evidence="1">
    <location>
        <begin position="46"/>
        <end position="79"/>
    </location>
</feature>
<reference evidence="2" key="1">
    <citation type="submission" date="2023-07" db="EMBL/GenBank/DDBJ databases">
        <title>draft genome sequence of fig (Ficus carica).</title>
        <authorList>
            <person name="Takahashi T."/>
            <person name="Nishimura K."/>
        </authorList>
    </citation>
    <scope>NUCLEOTIDE SEQUENCE</scope>
</reference>
<evidence type="ECO:0000313" key="2">
    <source>
        <dbReference type="EMBL" id="GMN72158.1"/>
    </source>
</evidence>
<dbReference type="Proteomes" id="UP001187192">
    <property type="component" value="Unassembled WGS sequence"/>
</dbReference>
<sequence length="97" mass="10943">MTGAESISRKSLVQKAIVAEFDDHLNFEVVESSRRSDPIWASKDMIDKLVEAKKAEEHALKTEEARKKAENVLASAQSEHYCYLQEVLPAILDQAQQ</sequence>